<feature type="transmembrane region" description="Helical" evidence="1">
    <location>
        <begin position="7"/>
        <end position="27"/>
    </location>
</feature>
<keyword evidence="1" id="KW-0812">Transmembrane</keyword>
<proteinExistence type="predicted"/>
<organism evidence="2 3">
    <name type="scientific">Lacticaseibacillus paracasei subsp. paracasei Lpp123</name>
    <dbReference type="NCBI Taxonomy" id="1256201"/>
    <lineage>
        <taxon>Bacteria</taxon>
        <taxon>Bacillati</taxon>
        <taxon>Bacillota</taxon>
        <taxon>Bacilli</taxon>
        <taxon>Lactobacillales</taxon>
        <taxon>Lactobacillaceae</taxon>
        <taxon>Lacticaseibacillus</taxon>
    </lineage>
</organism>
<evidence type="ECO:0000313" key="3">
    <source>
        <dbReference type="Proteomes" id="UP000014316"/>
    </source>
</evidence>
<accession>A0A829GBD4</accession>
<name>A0A829GBD4_LACPA</name>
<reference evidence="2 3" key="1">
    <citation type="journal article" date="2013" name="PLoS ONE">
        <title>Lactobacillus paracasei comparative genomics: towards species pan-genome definition and exploitation of diversity.</title>
        <authorList>
            <person name="Smokvina T."/>
            <person name="Wels M."/>
            <person name="Polka J."/>
            <person name="Chervaux C."/>
            <person name="Brisse S."/>
            <person name="Boekhorst J."/>
            <person name="van Hylckama Vlieg J.E."/>
            <person name="Siezen R.J."/>
        </authorList>
    </citation>
    <scope>NUCLEOTIDE SEQUENCE [LARGE SCALE GENOMIC DNA]</scope>
    <source>
        <strain evidence="2 3">Lpp123</strain>
    </source>
</reference>
<evidence type="ECO:0000313" key="2">
    <source>
        <dbReference type="EMBL" id="EPC47447.1"/>
    </source>
</evidence>
<protein>
    <submittedName>
        <fullName evidence="2">Uncharacterized protein</fullName>
    </submittedName>
</protein>
<evidence type="ECO:0000256" key="1">
    <source>
        <dbReference type="SAM" id="Phobius"/>
    </source>
</evidence>
<keyword evidence="1" id="KW-0472">Membrane</keyword>
<comment type="caution">
    <text evidence="2">The sequence shown here is derived from an EMBL/GenBank/DDBJ whole genome shotgun (WGS) entry which is preliminary data.</text>
</comment>
<dbReference type="AlphaFoldDB" id="A0A829GBD4"/>
<sequence length="252" mass="28195">MFLKNKRYFWFILAVSIMVVIVLAVLWRMNPEGTASNKFERPPITIKKVKLNKHSNSIAVTFATSPKSKYTISDLKENQLSSGISNKRENTVSELKPSSSKLVIRVKHNNNIQTKVVSVPIGYHIMKSAISRKPIPMGEEFKYNGKSHVLFSMTITPKKQNKNNIQNTTAFNITVKNDHYLVPVVLDTKYLTVSDSEGNSLTVKPFSKISIPAKKKKTIAITIEGVPASSANGLVITYNTVDLDLPIPFINF</sequence>
<gene>
    <name evidence="2" type="ORF">Lpp123_18360</name>
</gene>
<dbReference type="EMBL" id="ANJW01001106">
    <property type="protein sequence ID" value="EPC47447.1"/>
    <property type="molecule type" value="Genomic_DNA"/>
</dbReference>
<dbReference type="Proteomes" id="UP000014316">
    <property type="component" value="Unassembled WGS sequence"/>
</dbReference>
<keyword evidence="1" id="KW-1133">Transmembrane helix</keyword>